<keyword evidence="2" id="KW-1185">Reference proteome</keyword>
<evidence type="ECO:0000313" key="3">
    <source>
        <dbReference type="RefSeq" id="XP_033796199.1"/>
    </source>
</evidence>
<dbReference type="RefSeq" id="XP_033796199.1">
    <property type="nucleotide sequence ID" value="XM_033940308.1"/>
</dbReference>
<feature type="signal peptide" evidence="1">
    <location>
        <begin position="1"/>
        <end position="20"/>
    </location>
</feature>
<dbReference type="GeneID" id="117358726"/>
<organism evidence="2 3">
    <name type="scientific">Geotrypetes seraphini</name>
    <name type="common">Gaboon caecilian</name>
    <name type="synonym">Caecilia seraphini</name>
    <dbReference type="NCBI Taxonomy" id="260995"/>
    <lineage>
        <taxon>Eukaryota</taxon>
        <taxon>Metazoa</taxon>
        <taxon>Chordata</taxon>
        <taxon>Craniata</taxon>
        <taxon>Vertebrata</taxon>
        <taxon>Euteleostomi</taxon>
        <taxon>Amphibia</taxon>
        <taxon>Gymnophiona</taxon>
        <taxon>Geotrypetes</taxon>
    </lineage>
</organism>
<dbReference type="InParanoid" id="A0A6P8QHS8"/>
<evidence type="ECO:0000256" key="1">
    <source>
        <dbReference type="SAM" id="SignalP"/>
    </source>
</evidence>
<accession>A0A6P8QHS8</accession>
<name>A0A6P8QHS8_GEOSA</name>
<gene>
    <name evidence="3" type="primary">C4H3orf85</name>
</gene>
<protein>
    <submittedName>
        <fullName evidence="3">Uncharacterized protein C3orf85 homolog</fullName>
    </submittedName>
</protein>
<dbReference type="AlphaFoldDB" id="A0A6P8QHS8"/>
<sequence>MTSSVIQIILIAALLAGVLGAPLLPDETDNQFLRLKRRVFSWDDEEFDYRPYLWMDSALEQYTRFRNYVRDTAQYYVNLDIF</sequence>
<reference evidence="3" key="1">
    <citation type="submission" date="2025-08" db="UniProtKB">
        <authorList>
            <consortium name="RefSeq"/>
        </authorList>
    </citation>
    <scope>IDENTIFICATION</scope>
</reference>
<keyword evidence="1" id="KW-0732">Signal</keyword>
<feature type="chain" id="PRO_5027776310" evidence="1">
    <location>
        <begin position="21"/>
        <end position="82"/>
    </location>
</feature>
<proteinExistence type="predicted"/>
<dbReference type="FunCoup" id="A0A6P8QHS8">
    <property type="interactions" value="1"/>
</dbReference>
<evidence type="ECO:0000313" key="2">
    <source>
        <dbReference type="Proteomes" id="UP000515159"/>
    </source>
</evidence>
<dbReference type="OrthoDB" id="9931701at2759"/>
<dbReference type="Proteomes" id="UP000515159">
    <property type="component" value="Chromosome 4"/>
</dbReference>
<dbReference type="KEGG" id="gsh:117358726"/>
<dbReference type="CTD" id="108178006"/>